<evidence type="ECO:0000259" key="12">
    <source>
        <dbReference type="PROSITE" id="PS51677"/>
    </source>
</evidence>
<dbReference type="GO" id="GO:0000272">
    <property type="term" value="P:polysaccharide catabolic process"/>
    <property type="evidence" value="ECO:0007669"/>
    <property type="project" value="UniProtKB-KW"/>
</dbReference>
<dbReference type="OMA" id="NDWCLND"/>
<dbReference type="GO" id="GO:0009272">
    <property type="term" value="P:fungal-type cell wall biogenesis"/>
    <property type="evidence" value="ECO:0007669"/>
    <property type="project" value="UniProtKB-ARBA"/>
</dbReference>
<dbReference type="GO" id="GO:0005886">
    <property type="term" value="C:plasma membrane"/>
    <property type="evidence" value="ECO:0007669"/>
    <property type="project" value="UniProtKB-SubCell"/>
</dbReference>
<dbReference type="GO" id="GO:0098552">
    <property type="term" value="C:side of membrane"/>
    <property type="evidence" value="ECO:0007669"/>
    <property type="project" value="UniProtKB-KW"/>
</dbReference>
<sequence length="328" mass="36184">MLFSLSFITLGFSINACFSKLTPPPAHPATSNIRSLFSVPSGTQLTYPPTDKAGPTPRKEWIAAYQRVKKAGLIPSVPQTTEVDGAAVYPASYHGTICNPGYNMCNASVDVISAPPGVAGISFDDGPQPPSLPLLDYLKSQSQKATHFLIGSRIINNRDTFNALDQADQHLAVHTYSHAMMTTLTDMQILGELGWTMQLIHDYSRHNVICAHWRPPYGDTDQRVQAIAKHVFGLKTILWLYDPRDWCLAESTPNASACSPGNGPQTFSDLKNALNVFVNSAKQKGLIILQHEQSTRAVAGFKYIFPLMKKLKWSTLSIPDALRLPWYQ</sequence>
<reference evidence="13" key="1">
    <citation type="submission" date="2009-11" db="EMBL/GenBank/DDBJ databases">
        <authorList>
            <consortium name="The Broad Institute Genome Sequencing Platform"/>
            <person name="Ward D."/>
            <person name="Feldgarden M."/>
            <person name="Earl A."/>
            <person name="Young S.K."/>
            <person name="Zeng Q."/>
            <person name="Koehrsen M."/>
            <person name="Alvarado L."/>
            <person name="Berlin A."/>
            <person name="Bochicchio J."/>
            <person name="Borenstein D."/>
            <person name="Chapman S.B."/>
            <person name="Chen Z."/>
            <person name="Engels R."/>
            <person name="Freedman E."/>
            <person name="Gellesch M."/>
            <person name="Goldberg J."/>
            <person name="Griggs A."/>
            <person name="Gujja S."/>
            <person name="Heilman E."/>
            <person name="Heiman D."/>
            <person name="Hepburn T."/>
            <person name="Howarth C."/>
            <person name="Jen D."/>
            <person name="Larson L."/>
            <person name="Lewis B."/>
            <person name="Mehta T."/>
            <person name="Park D."/>
            <person name="Pearson M."/>
            <person name="Roberts A."/>
            <person name="Saif S."/>
            <person name="Shea T."/>
            <person name="Shenoy N."/>
            <person name="Sisk P."/>
            <person name="Stolte C."/>
            <person name="Sykes S."/>
            <person name="Thomson T."/>
            <person name="Walk T."/>
            <person name="White J."/>
            <person name="Yandava C."/>
            <person name="Izard J."/>
            <person name="Baranova O.V."/>
            <person name="Blanton J.M."/>
            <person name="Tanner A.C."/>
            <person name="Dewhirst F.E."/>
            <person name="Haas B."/>
            <person name="Nusbaum C."/>
            <person name="Birren B."/>
        </authorList>
    </citation>
    <scope>NUCLEOTIDE SEQUENCE [LARGE SCALE GENOMIC DNA]</scope>
    <source>
        <strain evidence="13">1-1 BBBD Race 1</strain>
    </source>
</reference>
<dbReference type="GO" id="GO:0006032">
    <property type="term" value="P:chitin catabolic process"/>
    <property type="evidence" value="ECO:0007669"/>
    <property type="project" value="UniProtKB-KW"/>
</dbReference>
<dbReference type="PANTHER" id="PTHR10587:SF135">
    <property type="entry name" value="CHITIN DEACETYLASE 3"/>
    <property type="match status" value="1"/>
</dbReference>
<reference evidence="13" key="2">
    <citation type="submission" date="2016-05" db="EMBL/GenBank/DDBJ databases">
        <title>Comparative analysis highlights variable genome content of wheat rusts and divergence of the mating loci.</title>
        <authorList>
            <person name="Cuomo C.A."/>
            <person name="Bakkeren G."/>
            <person name="Szabo L."/>
            <person name="Khalil H."/>
            <person name="Joly D."/>
            <person name="Goldberg J."/>
            <person name="Young S."/>
            <person name="Zeng Q."/>
            <person name="Fellers J."/>
        </authorList>
    </citation>
    <scope>NUCLEOTIDE SEQUENCE [LARGE SCALE GENOMIC DNA]</scope>
    <source>
        <strain evidence="13">1-1 BBBD Race 1</strain>
    </source>
</reference>
<evidence type="ECO:0000256" key="8">
    <source>
        <dbReference type="ARBA" id="ARBA00023326"/>
    </source>
</evidence>
<dbReference type="Proteomes" id="UP000005240">
    <property type="component" value="Unassembled WGS sequence"/>
</dbReference>
<keyword evidence="11" id="KW-0732">Signal</keyword>
<dbReference type="VEuPathDB" id="FungiDB:PTTG_03549"/>
<evidence type="ECO:0000256" key="10">
    <source>
        <dbReference type="ARBA" id="ARBA00048494"/>
    </source>
</evidence>
<evidence type="ECO:0000256" key="2">
    <source>
        <dbReference type="ARBA" id="ARBA00004609"/>
    </source>
</evidence>
<evidence type="ECO:0000256" key="9">
    <source>
        <dbReference type="ARBA" id="ARBA00024056"/>
    </source>
</evidence>
<keyword evidence="4" id="KW-0146">Chitin degradation</keyword>
<feature type="signal peptide" evidence="11">
    <location>
        <begin position="1"/>
        <end position="19"/>
    </location>
</feature>
<dbReference type="InterPro" id="IPR011330">
    <property type="entry name" value="Glyco_hydro/deAcase_b/a-brl"/>
</dbReference>
<evidence type="ECO:0000313" key="13">
    <source>
        <dbReference type="EMBL" id="OAV86189.1"/>
    </source>
</evidence>
<keyword evidence="5" id="KW-0119">Carbohydrate metabolism</keyword>
<dbReference type="PROSITE" id="PS51677">
    <property type="entry name" value="NODB"/>
    <property type="match status" value="1"/>
</dbReference>
<keyword evidence="3" id="KW-0325">Glycoprotein</keyword>
<keyword evidence="6" id="KW-0170">Cobalt</keyword>
<evidence type="ECO:0000256" key="7">
    <source>
        <dbReference type="ARBA" id="ARBA00023288"/>
    </source>
</evidence>
<gene>
    <name evidence="13" type="ORF">PTTG_03549</name>
</gene>
<evidence type="ECO:0000256" key="11">
    <source>
        <dbReference type="SAM" id="SignalP"/>
    </source>
</evidence>
<evidence type="ECO:0000256" key="1">
    <source>
        <dbReference type="ARBA" id="ARBA00001941"/>
    </source>
</evidence>
<dbReference type="Pfam" id="PF01522">
    <property type="entry name" value="Polysacc_deac_1"/>
    <property type="match status" value="1"/>
</dbReference>
<proteinExistence type="predicted"/>
<evidence type="ECO:0000256" key="6">
    <source>
        <dbReference type="ARBA" id="ARBA00023285"/>
    </source>
</evidence>
<dbReference type="PANTHER" id="PTHR10587">
    <property type="entry name" value="GLYCOSYL TRANSFERASE-RELATED"/>
    <property type="match status" value="1"/>
</dbReference>
<accession>A0A0C4ERX9</accession>
<dbReference type="EnsemblFungi" id="PTTG_03549-t43_1">
    <property type="protein sequence ID" value="PTTG_03549-t43_1-p1"/>
    <property type="gene ID" value="PTTG_03549"/>
</dbReference>
<reference evidence="14" key="4">
    <citation type="submission" date="2025-05" db="UniProtKB">
        <authorList>
            <consortium name="EnsemblFungi"/>
        </authorList>
    </citation>
    <scope>IDENTIFICATION</scope>
    <source>
        <strain evidence="14">isolate 1-1 / race 1 (BBBD)</strain>
    </source>
</reference>
<reference evidence="14 15" key="3">
    <citation type="journal article" date="2017" name="G3 (Bethesda)">
        <title>Comparative analysis highlights variable genome content of wheat rusts and divergence of the mating loci.</title>
        <authorList>
            <person name="Cuomo C.A."/>
            <person name="Bakkeren G."/>
            <person name="Khalil H.B."/>
            <person name="Panwar V."/>
            <person name="Joly D."/>
            <person name="Linning R."/>
            <person name="Sakthikumar S."/>
            <person name="Song X."/>
            <person name="Adiconis X."/>
            <person name="Fan L."/>
            <person name="Goldberg J.M."/>
            <person name="Levin J.Z."/>
            <person name="Young S."/>
            <person name="Zeng Q."/>
            <person name="Anikster Y."/>
            <person name="Bruce M."/>
            <person name="Wang M."/>
            <person name="Yin C."/>
            <person name="McCallum B."/>
            <person name="Szabo L.J."/>
            <person name="Hulbert S."/>
            <person name="Chen X."/>
            <person name="Fellers J.P."/>
        </authorList>
    </citation>
    <scope>NUCLEOTIDE SEQUENCE</scope>
    <source>
        <strain evidence="14">isolate 1-1 / race 1 (BBBD)</strain>
        <strain evidence="15">Isolate 1-1 / race 1 (BBBD)</strain>
    </source>
</reference>
<feature type="chain" id="PRO_5009386189" description="chitin deacetylase" evidence="11">
    <location>
        <begin position="20"/>
        <end position="328"/>
    </location>
</feature>
<comment type="catalytic activity">
    <reaction evidence="10">
        <text>[(1-&gt;4)-N-acetyl-beta-D-glucosaminyl](n) + n H2O = chitosan + n acetate</text>
        <dbReference type="Rhea" id="RHEA:10464"/>
        <dbReference type="Rhea" id="RHEA-COMP:9593"/>
        <dbReference type="Rhea" id="RHEA-COMP:9597"/>
        <dbReference type="ChEBI" id="CHEBI:15377"/>
        <dbReference type="ChEBI" id="CHEBI:17029"/>
        <dbReference type="ChEBI" id="CHEBI:30089"/>
        <dbReference type="ChEBI" id="CHEBI:57704"/>
        <dbReference type="EC" id="3.5.1.41"/>
    </reaction>
    <physiologicalReaction direction="left-to-right" evidence="10">
        <dbReference type="Rhea" id="RHEA:10465"/>
    </physiologicalReaction>
</comment>
<dbReference type="Gene3D" id="3.20.20.370">
    <property type="entry name" value="Glycoside hydrolase/deacetylase"/>
    <property type="match status" value="1"/>
</dbReference>
<feature type="domain" description="NodB homology" evidence="12">
    <location>
        <begin position="117"/>
        <end position="316"/>
    </location>
</feature>
<evidence type="ECO:0000256" key="5">
    <source>
        <dbReference type="ARBA" id="ARBA00023277"/>
    </source>
</evidence>
<dbReference type="EMBL" id="ADAS02001506">
    <property type="protein sequence ID" value="OAV86189.1"/>
    <property type="molecule type" value="Genomic_DNA"/>
</dbReference>
<comment type="cofactor">
    <cofactor evidence="1">
        <name>Co(2+)</name>
        <dbReference type="ChEBI" id="CHEBI:48828"/>
    </cofactor>
</comment>
<keyword evidence="15" id="KW-1185">Reference proteome</keyword>
<protein>
    <recommendedName>
        <fullName evidence="9">chitin deacetylase</fullName>
        <ecNumber evidence="9">3.5.1.41</ecNumber>
    </recommendedName>
</protein>
<dbReference type="SUPFAM" id="SSF88713">
    <property type="entry name" value="Glycoside hydrolase/deacetylase"/>
    <property type="match status" value="1"/>
</dbReference>
<dbReference type="InterPro" id="IPR050248">
    <property type="entry name" value="Polysacc_deacetylase_ArnD"/>
</dbReference>
<evidence type="ECO:0000313" key="14">
    <source>
        <dbReference type="EnsemblFungi" id="PTTG_03549-t43_1-p1"/>
    </source>
</evidence>
<keyword evidence="3" id="KW-0336">GPI-anchor</keyword>
<evidence type="ECO:0000256" key="4">
    <source>
        <dbReference type="ARBA" id="ARBA00023024"/>
    </source>
</evidence>
<dbReference type="EC" id="3.5.1.41" evidence="9"/>
<dbReference type="STRING" id="630390.A0A0C4ERX9"/>
<keyword evidence="8" id="KW-0624">Polysaccharide degradation</keyword>
<dbReference type="AlphaFoldDB" id="A0A0C4ERX9"/>
<keyword evidence="3" id="KW-0472">Membrane</keyword>
<dbReference type="InterPro" id="IPR002509">
    <property type="entry name" value="NODB_dom"/>
</dbReference>
<keyword evidence="7" id="KW-0449">Lipoprotein</keyword>
<organism evidence="13">
    <name type="scientific">Puccinia triticina (isolate 1-1 / race 1 (BBBD))</name>
    <name type="common">Brown leaf rust fungus</name>
    <dbReference type="NCBI Taxonomy" id="630390"/>
    <lineage>
        <taxon>Eukaryota</taxon>
        <taxon>Fungi</taxon>
        <taxon>Dikarya</taxon>
        <taxon>Basidiomycota</taxon>
        <taxon>Pucciniomycotina</taxon>
        <taxon>Pucciniomycetes</taxon>
        <taxon>Pucciniales</taxon>
        <taxon>Pucciniaceae</taxon>
        <taxon>Puccinia</taxon>
    </lineage>
</organism>
<dbReference type="OrthoDB" id="407355at2759"/>
<evidence type="ECO:0000313" key="15">
    <source>
        <dbReference type="Proteomes" id="UP000005240"/>
    </source>
</evidence>
<evidence type="ECO:0000256" key="3">
    <source>
        <dbReference type="ARBA" id="ARBA00022622"/>
    </source>
</evidence>
<name>A0A0C4ERX9_PUCT1</name>
<dbReference type="GO" id="GO:0004099">
    <property type="term" value="F:chitin deacetylase activity"/>
    <property type="evidence" value="ECO:0007669"/>
    <property type="project" value="UniProtKB-EC"/>
</dbReference>
<comment type="subcellular location">
    <subcellularLocation>
        <location evidence="2">Cell membrane</location>
        <topology evidence="2">Lipid-anchor</topology>
        <topology evidence="2">GPI-anchor</topology>
    </subcellularLocation>
</comment>